<accession>A0A7G6SL51</accession>
<organism evidence="2 3">
    <name type="scientific">Mesorhizobium huakuii</name>
    <dbReference type="NCBI Taxonomy" id="28104"/>
    <lineage>
        <taxon>Bacteria</taxon>
        <taxon>Pseudomonadati</taxon>
        <taxon>Pseudomonadota</taxon>
        <taxon>Alphaproteobacteria</taxon>
        <taxon>Hyphomicrobiales</taxon>
        <taxon>Phyllobacteriaceae</taxon>
        <taxon>Mesorhizobium</taxon>
    </lineage>
</organism>
<evidence type="ECO:0000313" key="3">
    <source>
        <dbReference type="Proteomes" id="UP000515465"/>
    </source>
</evidence>
<name>A0A7G6SL51_9HYPH</name>
<evidence type="ECO:0000313" key="2">
    <source>
        <dbReference type="EMBL" id="QND55233.1"/>
    </source>
</evidence>
<proteinExistence type="predicted"/>
<feature type="compositionally biased region" description="Pro residues" evidence="1">
    <location>
        <begin position="102"/>
        <end position="111"/>
    </location>
</feature>
<dbReference type="AlphaFoldDB" id="A0A7G6SL51"/>
<reference evidence="3" key="1">
    <citation type="journal article" date="2020" name="Mol. Plant Microbe">
        <title>Rhizobial microsymbionts of the narrowly endemic Oxytropis species growing in Kamchatka are characterized by significant genetic diversity and possess a set of genes that are associated with T3SS and T6SS secretion systems and can affect the development of symbiosis.</title>
        <authorList>
            <person name="Safronova V."/>
            <person name="Guro P."/>
            <person name="Sazanova A."/>
            <person name="Kuznetsova I."/>
            <person name="Belimov A."/>
            <person name="Yakubov V."/>
            <person name="Chirak E."/>
            <person name="Afonin A."/>
            <person name="Gogolev Y."/>
            <person name="Andronov E."/>
            <person name="Tikhonovich I."/>
        </authorList>
    </citation>
    <scope>NUCLEOTIDE SEQUENCE [LARGE SCALE GENOMIC DNA]</scope>
    <source>
        <strain evidence="3">583</strain>
    </source>
</reference>
<gene>
    <name evidence="2" type="ORF">HB778_14940</name>
</gene>
<dbReference type="RefSeq" id="WP_183465337.1">
    <property type="nucleotide sequence ID" value="NZ_CP050296.1"/>
</dbReference>
<dbReference type="Proteomes" id="UP000515465">
    <property type="component" value="Chromosome"/>
</dbReference>
<feature type="region of interest" description="Disordered" evidence="1">
    <location>
        <begin position="60"/>
        <end position="111"/>
    </location>
</feature>
<dbReference type="EMBL" id="CP050296">
    <property type="protein sequence ID" value="QND55233.1"/>
    <property type="molecule type" value="Genomic_DNA"/>
</dbReference>
<protein>
    <submittedName>
        <fullName evidence="2">Uncharacterized protein</fullName>
    </submittedName>
</protein>
<evidence type="ECO:0000256" key="1">
    <source>
        <dbReference type="SAM" id="MobiDB-lite"/>
    </source>
</evidence>
<sequence length="111" mass="12193">MTVALPALSLFPERRTKWSDGSRYKRLIAAAPCFAGGTHAPAEHCLPGQPLEDVMTRAFDINENTEENPKRPPQPETGDDLRKKKVGGKAFQVNENSVDNPTPAPVTPKRD</sequence>